<comment type="similarity">
    <text evidence="2">Belongs to the type-1 OGG1 family.</text>
</comment>
<evidence type="ECO:0000256" key="1">
    <source>
        <dbReference type="ARBA" id="ARBA00004123"/>
    </source>
</evidence>
<dbReference type="InterPro" id="IPR012904">
    <property type="entry name" value="OGG_N"/>
</dbReference>
<comment type="catalytic activity">
    <reaction evidence="12">
        <text>2'-deoxyribonucleotide-(2'-deoxyribose 5'-phosphate)-2'-deoxyribonucleotide-DNA = a 3'-end 2'-deoxyribonucleotide-(2,3-dehydro-2,3-deoxyribose 5'-phosphate)-DNA + a 5'-end 5'-phospho-2'-deoxyribonucleoside-DNA + H(+)</text>
        <dbReference type="Rhea" id="RHEA:66592"/>
        <dbReference type="Rhea" id="RHEA-COMP:13180"/>
        <dbReference type="Rhea" id="RHEA-COMP:16897"/>
        <dbReference type="Rhea" id="RHEA-COMP:17067"/>
        <dbReference type="ChEBI" id="CHEBI:15378"/>
        <dbReference type="ChEBI" id="CHEBI:136412"/>
        <dbReference type="ChEBI" id="CHEBI:157695"/>
        <dbReference type="ChEBI" id="CHEBI:167181"/>
        <dbReference type="EC" id="4.2.99.18"/>
    </reaction>
</comment>
<dbReference type="OrthoDB" id="238681at2759"/>
<dbReference type="GO" id="GO:0005634">
    <property type="term" value="C:nucleus"/>
    <property type="evidence" value="ECO:0007669"/>
    <property type="project" value="UniProtKB-SubCell"/>
</dbReference>
<feature type="compositionally biased region" description="Basic and acidic residues" evidence="14">
    <location>
        <begin position="299"/>
        <end position="314"/>
    </location>
</feature>
<evidence type="ECO:0000256" key="2">
    <source>
        <dbReference type="ARBA" id="ARBA00010679"/>
    </source>
</evidence>
<dbReference type="FunFam" id="1.10.1670.10:FF:000005">
    <property type="entry name" value="N-glycosylase/DNA lyase OGG1"/>
    <property type="match status" value="1"/>
</dbReference>
<keyword evidence="9" id="KW-0511">Multifunctional enzyme</keyword>
<dbReference type="InterPro" id="IPR011257">
    <property type="entry name" value="DNA_glycosylase"/>
</dbReference>
<sequence length="329" mass="37132">MRSELSLAISPGSLNLVGERWPGCSDSTTHSPTPFTVIAHSVFYGVPEHEAQDKQVVDEMNATLRDYFQLDLLSLEEAYGRWSKMDSNFKMKAGYIQGIRMLRQDPWENLICFICSSNNNISRITQMVHKLCLHFGSKIATLDGTDYYSFPTLDALAADGIESKLRQLGFGYRAKYISQTAQKIKKEHPDEQEAWLAGLRQLSYEDTKQALITLPGVGPKVADCICLMSMDHAEAIPVDTHVWQIASRDYGFGKKQNKTLTTLLYNEIGGHFRTLFGQHSGWAHSVLFSAELKSFEHRLSQKDEKGNSVVKEEDSSSNASSRKRQRIKK</sequence>
<dbReference type="GO" id="GO:0034039">
    <property type="term" value="F:8-oxo-7,8-dihydroguanine DNA N-glycosylase activity"/>
    <property type="evidence" value="ECO:0007669"/>
    <property type="project" value="TreeGrafter"/>
</dbReference>
<dbReference type="SMART" id="SM00478">
    <property type="entry name" value="ENDO3c"/>
    <property type="match status" value="1"/>
</dbReference>
<keyword evidence="4" id="KW-0227">DNA damage</keyword>
<evidence type="ECO:0000256" key="13">
    <source>
        <dbReference type="ARBA" id="ARBA00073127"/>
    </source>
</evidence>
<protein>
    <recommendedName>
        <fullName evidence="13">N-glycosylase/DNA lyase</fullName>
        <ecNumber evidence="3">4.2.99.18</ecNumber>
    </recommendedName>
</protein>
<dbReference type="InterPro" id="IPR023170">
    <property type="entry name" value="HhH_base_excis_C"/>
</dbReference>
<reference evidence="16" key="1">
    <citation type="submission" date="2016-04" db="EMBL/GenBank/DDBJ databases">
        <authorList>
            <person name="Evans L.H."/>
            <person name="Alamgir A."/>
            <person name="Owens N."/>
            <person name="Weber N.D."/>
            <person name="Virtaneva K."/>
            <person name="Barbian K."/>
            <person name="Babar A."/>
            <person name="Rosenke K."/>
        </authorList>
    </citation>
    <scope>NUCLEOTIDE SEQUENCE [LARGE SCALE GENOMIC DNA]</scope>
    <source>
        <strain evidence="16">CBS 101.48</strain>
    </source>
</reference>
<feature type="domain" description="HhH-GPD" evidence="15">
    <location>
        <begin position="115"/>
        <end position="285"/>
    </location>
</feature>
<dbReference type="Gene3D" id="1.10.340.30">
    <property type="entry name" value="Hypothetical protein, domain 2"/>
    <property type="match status" value="1"/>
</dbReference>
<dbReference type="GO" id="GO:0140078">
    <property type="term" value="F:class I DNA-(apurinic or apyrimidinic site) endonuclease activity"/>
    <property type="evidence" value="ECO:0007669"/>
    <property type="project" value="UniProtKB-EC"/>
</dbReference>
<evidence type="ECO:0000256" key="10">
    <source>
        <dbReference type="ARBA" id="ARBA00023295"/>
    </source>
</evidence>
<name>A0A168SA20_ABSGL</name>
<evidence type="ECO:0000256" key="11">
    <source>
        <dbReference type="ARBA" id="ARBA00025652"/>
    </source>
</evidence>
<evidence type="ECO:0000256" key="5">
    <source>
        <dbReference type="ARBA" id="ARBA00022801"/>
    </source>
</evidence>
<evidence type="ECO:0000256" key="4">
    <source>
        <dbReference type="ARBA" id="ARBA00022763"/>
    </source>
</evidence>
<evidence type="ECO:0000256" key="6">
    <source>
        <dbReference type="ARBA" id="ARBA00023204"/>
    </source>
</evidence>
<evidence type="ECO:0000256" key="8">
    <source>
        <dbReference type="ARBA" id="ARBA00023242"/>
    </source>
</evidence>
<proteinExistence type="inferred from homology"/>
<keyword evidence="6" id="KW-0234">DNA repair</keyword>
<evidence type="ECO:0000313" key="16">
    <source>
        <dbReference type="EMBL" id="SAM08132.1"/>
    </source>
</evidence>
<dbReference type="GO" id="GO:0003684">
    <property type="term" value="F:damaged DNA binding"/>
    <property type="evidence" value="ECO:0007669"/>
    <property type="project" value="InterPro"/>
</dbReference>
<dbReference type="AlphaFoldDB" id="A0A168SA20"/>
<dbReference type="Proteomes" id="UP000078561">
    <property type="component" value="Unassembled WGS sequence"/>
</dbReference>
<dbReference type="EMBL" id="LT554888">
    <property type="protein sequence ID" value="SAM08132.1"/>
    <property type="molecule type" value="Genomic_DNA"/>
</dbReference>
<evidence type="ECO:0000313" key="17">
    <source>
        <dbReference type="Proteomes" id="UP000078561"/>
    </source>
</evidence>
<keyword evidence="5" id="KW-0378">Hydrolase</keyword>
<keyword evidence="17" id="KW-1185">Reference proteome</keyword>
<evidence type="ECO:0000256" key="14">
    <source>
        <dbReference type="SAM" id="MobiDB-lite"/>
    </source>
</evidence>
<keyword evidence="8" id="KW-0539">Nucleus</keyword>
<dbReference type="InterPro" id="IPR003265">
    <property type="entry name" value="HhH-GPD_domain"/>
</dbReference>
<comment type="subcellular location">
    <subcellularLocation>
        <location evidence="1">Nucleus</location>
    </subcellularLocation>
</comment>
<dbReference type="CDD" id="cd00056">
    <property type="entry name" value="ENDO3c"/>
    <property type="match status" value="1"/>
</dbReference>
<dbReference type="SUPFAM" id="SSF48150">
    <property type="entry name" value="DNA-glycosylase"/>
    <property type="match status" value="1"/>
</dbReference>
<organism evidence="16">
    <name type="scientific">Absidia glauca</name>
    <name type="common">Pin mould</name>
    <dbReference type="NCBI Taxonomy" id="4829"/>
    <lineage>
        <taxon>Eukaryota</taxon>
        <taxon>Fungi</taxon>
        <taxon>Fungi incertae sedis</taxon>
        <taxon>Mucoromycota</taxon>
        <taxon>Mucoromycotina</taxon>
        <taxon>Mucoromycetes</taxon>
        <taxon>Mucorales</taxon>
        <taxon>Cunninghamellaceae</taxon>
        <taxon>Absidia</taxon>
    </lineage>
</organism>
<evidence type="ECO:0000256" key="12">
    <source>
        <dbReference type="ARBA" id="ARBA00044632"/>
    </source>
</evidence>
<evidence type="ECO:0000256" key="9">
    <source>
        <dbReference type="ARBA" id="ARBA00023268"/>
    </source>
</evidence>
<evidence type="ECO:0000256" key="3">
    <source>
        <dbReference type="ARBA" id="ARBA00012720"/>
    </source>
</evidence>
<dbReference type="STRING" id="4829.A0A168SA20"/>
<evidence type="ECO:0000259" key="15">
    <source>
        <dbReference type="SMART" id="SM00478"/>
    </source>
</evidence>
<dbReference type="Gene3D" id="1.10.1670.10">
    <property type="entry name" value="Helix-hairpin-Helix base-excision DNA repair enzymes (C-terminal)"/>
    <property type="match status" value="1"/>
</dbReference>
<dbReference type="Pfam" id="PF00730">
    <property type="entry name" value="HhH-GPD"/>
    <property type="match status" value="1"/>
</dbReference>
<keyword evidence="10" id="KW-0326">Glycosidase</keyword>
<dbReference type="GO" id="GO:0006285">
    <property type="term" value="P:base-excision repair, AP site formation"/>
    <property type="evidence" value="ECO:0007669"/>
    <property type="project" value="TreeGrafter"/>
</dbReference>
<dbReference type="EC" id="4.2.99.18" evidence="3"/>
<dbReference type="Pfam" id="PF07934">
    <property type="entry name" value="OGG_N"/>
    <property type="match status" value="1"/>
</dbReference>
<dbReference type="SUPFAM" id="SSF55945">
    <property type="entry name" value="TATA-box binding protein-like"/>
    <property type="match status" value="1"/>
</dbReference>
<dbReference type="PANTHER" id="PTHR10242:SF2">
    <property type="entry name" value="N-GLYCOSYLASE_DNA LYASE"/>
    <property type="match status" value="1"/>
</dbReference>
<keyword evidence="7" id="KW-0456">Lyase</keyword>
<comment type="function">
    <text evidence="11">DNA repair enzyme that incises DNA at 8-oxoG residues. Excises 7,8-dihydro-8-oxoguanine and 2,6-diamino-4-hydroxy-5-N-methylformamidopyrimidine (FAPY) from damaged DNA. Has a beta-lyase activity that nicks DNA 3' to the lesion.</text>
</comment>
<accession>A0A168SA20</accession>
<dbReference type="PANTHER" id="PTHR10242">
    <property type="entry name" value="8-OXOGUANINE DNA GLYCOSYLASE"/>
    <property type="match status" value="1"/>
</dbReference>
<dbReference type="InParanoid" id="A0A168SA20"/>
<dbReference type="FunFam" id="1.10.340.30:FF:000006">
    <property type="entry name" value="N-glycosylase/DNA lyase isoform X2"/>
    <property type="match status" value="1"/>
</dbReference>
<dbReference type="GO" id="GO:0006289">
    <property type="term" value="P:nucleotide-excision repair"/>
    <property type="evidence" value="ECO:0007669"/>
    <property type="project" value="InterPro"/>
</dbReference>
<gene>
    <name evidence="16" type="primary">ABSGL_13794.1 scaffold 14339</name>
</gene>
<dbReference type="OMA" id="GYAQEYL"/>
<evidence type="ECO:0000256" key="7">
    <source>
        <dbReference type="ARBA" id="ARBA00023239"/>
    </source>
</evidence>
<feature type="region of interest" description="Disordered" evidence="14">
    <location>
        <begin position="299"/>
        <end position="329"/>
    </location>
</feature>
<dbReference type="InterPro" id="IPR052054">
    <property type="entry name" value="Oxidative_DNA_repair_enzyme"/>
</dbReference>